<reference evidence="1 2" key="1">
    <citation type="submission" date="2017-05" db="EMBL/GenBank/DDBJ databases">
        <authorList>
            <person name="Song R."/>
            <person name="Chenine A.L."/>
            <person name="Ruprecht R.M."/>
        </authorList>
    </citation>
    <scope>NUCLEOTIDE SEQUENCE [LARGE SCALE GENOMIC DNA]</scope>
    <source>
        <strain evidence="1 2">S567_C10_BS</strain>
    </source>
</reference>
<dbReference type="AlphaFoldDB" id="A0A231IX30"/>
<evidence type="ECO:0000313" key="2">
    <source>
        <dbReference type="Proteomes" id="UP000194857"/>
    </source>
</evidence>
<dbReference type="EMBL" id="NFFZ01000008">
    <property type="protein sequence ID" value="OTI60705.1"/>
    <property type="molecule type" value="Genomic_DNA"/>
</dbReference>
<comment type="caution">
    <text evidence="1">The sequence shown here is derived from an EMBL/GenBank/DDBJ whole genome shotgun (WGS) entry which is preliminary data.</text>
</comment>
<name>A0A231IX30_PSEAI</name>
<evidence type="ECO:0000313" key="1">
    <source>
        <dbReference type="EMBL" id="OTI60705.1"/>
    </source>
</evidence>
<proteinExistence type="predicted"/>
<accession>A0A231IX30</accession>
<protein>
    <submittedName>
        <fullName evidence="1">NinG protein</fullName>
    </submittedName>
</protein>
<gene>
    <name evidence="1" type="ORF">CAZ10_16605</name>
</gene>
<dbReference type="RefSeq" id="WP_003159465.1">
    <property type="nucleotide sequence ID" value="NZ_CAADLP010000220.1"/>
</dbReference>
<sequence>MKWSVLNDYLMVSDTQPPYKVCKLLVAGEAHYRASVQGEFICTPVATAKEACGVCERHHQITYPREVA</sequence>
<organism evidence="1 2">
    <name type="scientific">Pseudomonas aeruginosa</name>
    <dbReference type="NCBI Taxonomy" id="287"/>
    <lineage>
        <taxon>Bacteria</taxon>
        <taxon>Pseudomonadati</taxon>
        <taxon>Pseudomonadota</taxon>
        <taxon>Gammaproteobacteria</taxon>
        <taxon>Pseudomonadales</taxon>
        <taxon>Pseudomonadaceae</taxon>
        <taxon>Pseudomonas</taxon>
    </lineage>
</organism>
<dbReference type="Proteomes" id="UP000194857">
    <property type="component" value="Unassembled WGS sequence"/>
</dbReference>